<feature type="compositionally biased region" description="Basic and acidic residues" evidence="2">
    <location>
        <begin position="190"/>
        <end position="214"/>
    </location>
</feature>
<dbReference type="RefSeq" id="WP_109017058.1">
    <property type="nucleotide sequence ID" value="NZ_BDOQ01000023.1"/>
</dbReference>
<dbReference type="SUPFAM" id="SSF48452">
    <property type="entry name" value="TPR-like"/>
    <property type="match status" value="1"/>
</dbReference>
<dbReference type="Pfam" id="PF13432">
    <property type="entry name" value="TPR_16"/>
    <property type="match status" value="1"/>
</dbReference>
<keyword evidence="3" id="KW-0732">Signal</keyword>
<dbReference type="AlphaFoldDB" id="A0A2R5FJ85"/>
<organism evidence="4 5">
    <name type="scientific">Novimethylophilus kurashikiensis</name>
    <dbReference type="NCBI Taxonomy" id="1825523"/>
    <lineage>
        <taxon>Bacteria</taxon>
        <taxon>Pseudomonadati</taxon>
        <taxon>Pseudomonadota</taxon>
        <taxon>Betaproteobacteria</taxon>
        <taxon>Nitrosomonadales</taxon>
        <taxon>Methylophilaceae</taxon>
        <taxon>Novimethylophilus</taxon>
    </lineage>
</organism>
<protein>
    <submittedName>
        <fullName evidence="4">Uncharacterized protein</fullName>
    </submittedName>
</protein>
<gene>
    <name evidence="4" type="ORF">NMK_3529</name>
</gene>
<evidence type="ECO:0000313" key="4">
    <source>
        <dbReference type="EMBL" id="GBG15911.1"/>
    </source>
</evidence>
<dbReference type="Gene3D" id="1.25.40.10">
    <property type="entry name" value="Tetratricopeptide repeat domain"/>
    <property type="match status" value="1"/>
</dbReference>
<sequence length="214" mass="23440">MKIAYKLIAIASLLGMNSLAIADNVMEAVADLQHGWAKAYYQVPDKQKEAVFKDLVAKAHQVSAANPGRVEPMVWEAIILSSSAKYAGSLTALSQVKAARDLLISAEKIQPDALEGSIYTSLGSLYYKVPGWPIGFGDKKKAREYLTKAVKTNPDGIDGNYFLGDFLLEQGEVAKAREYLEKALNAPPRPGREDADQGRRAEIQQDLDKAKQRS</sequence>
<evidence type="ECO:0000313" key="5">
    <source>
        <dbReference type="Proteomes" id="UP000245081"/>
    </source>
</evidence>
<accession>A0A2R5FJ85</accession>
<dbReference type="Proteomes" id="UP000245081">
    <property type="component" value="Unassembled WGS sequence"/>
</dbReference>
<evidence type="ECO:0000256" key="3">
    <source>
        <dbReference type="SAM" id="SignalP"/>
    </source>
</evidence>
<feature type="region of interest" description="Disordered" evidence="2">
    <location>
        <begin position="182"/>
        <end position="214"/>
    </location>
</feature>
<proteinExistence type="predicted"/>
<feature type="chain" id="PRO_5015339871" evidence="3">
    <location>
        <begin position="23"/>
        <end position="214"/>
    </location>
</feature>
<dbReference type="InterPro" id="IPR019734">
    <property type="entry name" value="TPR_rpt"/>
</dbReference>
<comment type="caution">
    <text evidence="4">The sequence shown here is derived from an EMBL/GenBank/DDBJ whole genome shotgun (WGS) entry which is preliminary data.</text>
</comment>
<dbReference type="OrthoDB" id="9812424at2"/>
<keyword evidence="1" id="KW-0802">TPR repeat</keyword>
<dbReference type="InterPro" id="IPR011990">
    <property type="entry name" value="TPR-like_helical_dom_sf"/>
</dbReference>
<keyword evidence="5" id="KW-1185">Reference proteome</keyword>
<reference evidence="4 5" key="1">
    <citation type="journal article" date="2018" name="Environ. Microbiol.">
        <title>Isolation and genomic characterization of Novimethylophilus kurashikiensis gen. nov. sp. nov., a new lanthanide-dependent methylotrophic species of Methylophilaceae.</title>
        <authorList>
            <person name="Lv H."/>
            <person name="Sahin N."/>
            <person name="Tani A."/>
        </authorList>
    </citation>
    <scope>NUCLEOTIDE SEQUENCE [LARGE SCALE GENOMIC DNA]</scope>
    <source>
        <strain evidence="4 5">La2-4</strain>
    </source>
</reference>
<evidence type="ECO:0000256" key="1">
    <source>
        <dbReference type="PROSITE-ProRule" id="PRU00339"/>
    </source>
</evidence>
<name>A0A2R5FJ85_9PROT</name>
<dbReference type="EMBL" id="BDOQ01000023">
    <property type="protein sequence ID" value="GBG15911.1"/>
    <property type="molecule type" value="Genomic_DNA"/>
</dbReference>
<evidence type="ECO:0000256" key="2">
    <source>
        <dbReference type="SAM" id="MobiDB-lite"/>
    </source>
</evidence>
<feature type="signal peptide" evidence="3">
    <location>
        <begin position="1"/>
        <end position="22"/>
    </location>
</feature>
<feature type="repeat" description="TPR" evidence="1">
    <location>
        <begin position="157"/>
        <end position="190"/>
    </location>
</feature>
<dbReference type="PROSITE" id="PS50005">
    <property type="entry name" value="TPR"/>
    <property type="match status" value="1"/>
</dbReference>